<dbReference type="AlphaFoldDB" id="A0A9P6EGC3"/>
<evidence type="ECO:0000256" key="2">
    <source>
        <dbReference type="ARBA" id="ARBA00022448"/>
    </source>
</evidence>
<feature type="transmembrane region" description="Helical" evidence="6">
    <location>
        <begin position="396"/>
        <end position="416"/>
    </location>
</feature>
<evidence type="ECO:0000313" key="8">
    <source>
        <dbReference type="Proteomes" id="UP000807306"/>
    </source>
</evidence>
<feature type="transmembrane region" description="Helical" evidence="6">
    <location>
        <begin position="457"/>
        <end position="481"/>
    </location>
</feature>
<comment type="caution">
    <text evidence="7">The sequence shown here is derived from an EMBL/GenBank/DDBJ whole genome shotgun (WGS) entry which is preliminary data.</text>
</comment>
<feature type="transmembrane region" description="Helical" evidence="6">
    <location>
        <begin position="293"/>
        <end position="315"/>
    </location>
</feature>
<feature type="transmembrane region" description="Helical" evidence="6">
    <location>
        <begin position="493"/>
        <end position="512"/>
    </location>
</feature>
<dbReference type="PROSITE" id="PS00218">
    <property type="entry name" value="AMINO_ACID_PERMEASE_1"/>
    <property type="match status" value="1"/>
</dbReference>
<feature type="transmembrane region" description="Helical" evidence="6">
    <location>
        <begin position="186"/>
        <end position="205"/>
    </location>
</feature>
<keyword evidence="4 6" id="KW-1133">Transmembrane helix</keyword>
<dbReference type="EMBL" id="MU157848">
    <property type="protein sequence ID" value="KAF9529046.1"/>
    <property type="molecule type" value="Genomic_DNA"/>
</dbReference>
<feature type="transmembrane region" description="Helical" evidence="6">
    <location>
        <begin position="253"/>
        <end position="272"/>
    </location>
</feature>
<keyword evidence="5 6" id="KW-0472">Membrane</keyword>
<accession>A0A9P6EGC3</accession>
<evidence type="ECO:0000256" key="5">
    <source>
        <dbReference type="ARBA" id="ARBA00023136"/>
    </source>
</evidence>
<dbReference type="PIRSF" id="PIRSF006060">
    <property type="entry name" value="AA_transporter"/>
    <property type="match status" value="1"/>
</dbReference>
<evidence type="ECO:0000256" key="4">
    <source>
        <dbReference type="ARBA" id="ARBA00022989"/>
    </source>
</evidence>
<evidence type="ECO:0000256" key="3">
    <source>
        <dbReference type="ARBA" id="ARBA00022692"/>
    </source>
</evidence>
<evidence type="ECO:0000256" key="1">
    <source>
        <dbReference type="ARBA" id="ARBA00004141"/>
    </source>
</evidence>
<evidence type="ECO:0000313" key="7">
    <source>
        <dbReference type="EMBL" id="KAF9529046.1"/>
    </source>
</evidence>
<dbReference type="GO" id="GO:0006865">
    <property type="term" value="P:amino acid transport"/>
    <property type="evidence" value="ECO:0007669"/>
    <property type="project" value="InterPro"/>
</dbReference>
<name>A0A9P6EGC3_9AGAR</name>
<dbReference type="GO" id="GO:0022857">
    <property type="term" value="F:transmembrane transporter activity"/>
    <property type="evidence" value="ECO:0007669"/>
    <property type="project" value="InterPro"/>
</dbReference>
<dbReference type="Proteomes" id="UP000807306">
    <property type="component" value="Unassembled WGS sequence"/>
</dbReference>
<feature type="transmembrane region" description="Helical" evidence="6">
    <location>
        <begin position="138"/>
        <end position="166"/>
    </location>
</feature>
<feature type="transmembrane region" description="Helical" evidence="6">
    <location>
        <begin position="64"/>
        <end position="81"/>
    </location>
</feature>
<dbReference type="OrthoDB" id="4476201at2759"/>
<feature type="transmembrane region" description="Helical" evidence="6">
    <location>
        <begin position="212"/>
        <end position="233"/>
    </location>
</feature>
<protein>
    <submittedName>
        <fullName evidence="7">APC amino acid permease</fullName>
    </submittedName>
</protein>
<dbReference type="PANTHER" id="PTHR45649">
    <property type="entry name" value="AMINO-ACID PERMEASE BAT1"/>
    <property type="match status" value="1"/>
</dbReference>
<dbReference type="GO" id="GO:0016020">
    <property type="term" value="C:membrane"/>
    <property type="evidence" value="ECO:0007669"/>
    <property type="project" value="UniProtKB-SubCell"/>
</dbReference>
<keyword evidence="8" id="KW-1185">Reference proteome</keyword>
<feature type="transmembrane region" description="Helical" evidence="6">
    <location>
        <begin position="345"/>
        <end position="365"/>
    </location>
</feature>
<dbReference type="InterPro" id="IPR002293">
    <property type="entry name" value="AA/rel_permease1"/>
</dbReference>
<dbReference type="InterPro" id="IPR004840">
    <property type="entry name" value="Amino_acid_permease_CS"/>
</dbReference>
<dbReference type="Pfam" id="PF13520">
    <property type="entry name" value="AA_permease_2"/>
    <property type="match status" value="1"/>
</dbReference>
<proteinExistence type="predicted"/>
<dbReference type="Gene3D" id="1.20.1740.10">
    <property type="entry name" value="Amino acid/polyamine transporter I"/>
    <property type="match status" value="1"/>
</dbReference>
<keyword evidence="3 6" id="KW-0812">Transmembrane</keyword>
<organism evidence="7 8">
    <name type="scientific">Crepidotus variabilis</name>
    <dbReference type="NCBI Taxonomy" id="179855"/>
    <lineage>
        <taxon>Eukaryota</taxon>
        <taxon>Fungi</taxon>
        <taxon>Dikarya</taxon>
        <taxon>Basidiomycota</taxon>
        <taxon>Agaricomycotina</taxon>
        <taxon>Agaricomycetes</taxon>
        <taxon>Agaricomycetidae</taxon>
        <taxon>Agaricales</taxon>
        <taxon>Agaricineae</taxon>
        <taxon>Crepidotaceae</taxon>
        <taxon>Crepidotus</taxon>
    </lineage>
</organism>
<feature type="transmembrane region" description="Helical" evidence="6">
    <location>
        <begin position="93"/>
        <end position="126"/>
    </location>
</feature>
<keyword evidence="2" id="KW-0813">Transport</keyword>
<gene>
    <name evidence="7" type="ORF">CPB83DRAFT_893762</name>
</gene>
<sequence length="557" mass="60362">MTSNFKPFDGPRKETRDETLGKDEALLSSLGYKQELKREFKPLEVRYLLSTSCRRRNEKNSFSGVAYSVIGLLPSLASVMINSLPNGGGPAMVWGWLVAGVFVTFISLAVAELGSAAPTSGGLYFWTFALSPPRWRNLLCWLVGYANTTGNIAGLASVGWGCASQIMAAATIGSNGTFHPSSAQIYGVYVAIIVSQAVICSLGTAVMARLQILYVTLNILLVVVVIIALPVATPVEFKNTSQFALRDFYNSNGWPNGFAFILSFLSPLWTICGFDGSVHISEEASNAAIAVPWAIMGATILSVIFGFGANMALAFCMGTNYDLLLGSQQPMATIFFNSFGQKPTLALWAFVVIVLYMTGSSILLAGSRQVFAFGRDHALPLSWWLYRVNTFTNTPLNTVWFTSGLAVLLGLLAFAGPQAIGAVLTLGVVALYFAYCIPIGARIIWGRRALRPGPFDLGTLSVPISLIAVVFMTFMIIVFLFPTASHPTSQGMNYSVVVFGGVMSLSICWYYFPKYGGVYWFTGPVKNVDIPVQGLEEQFLDHDDTEKAEAENIVQST</sequence>
<reference evidence="7" key="1">
    <citation type="submission" date="2020-11" db="EMBL/GenBank/DDBJ databases">
        <authorList>
            <consortium name="DOE Joint Genome Institute"/>
            <person name="Ahrendt S."/>
            <person name="Riley R."/>
            <person name="Andreopoulos W."/>
            <person name="Labutti K."/>
            <person name="Pangilinan J."/>
            <person name="Ruiz-Duenas F.J."/>
            <person name="Barrasa J.M."/>
            <person name="Sanchez-Garcia M."/>
            <person name="Camarero S."/>
            <person name="Miyauchi S."/>
            <person name="Serrano A."/>
            <person name="Linde D."/>
            <person name="Babiker R."/>
            <person name="Drula E."/>
            <person name="Ayuso-Fernandez I."/>
            <person name="Pacheco R."/>
            <person name="Padilla G."/>
            <person name="Ferreira P."/>
            <person name="Barriuso J."/>
            <person name="Kellner H."/>
            <person name="Castanera R."/>
            <person name="Alfaro M."/>
            <person name="Ramirez L."/>
            <person name="Pisabarro A.G."/>
            <person name="Kuo A."/>
            <person name="Tritt A."/>
            <person name="Lipzen A."/>
            <person name="He G."/>
            <person name="Yan M."/>
            <person name="Ng V."/>
            <person name="Cullen D."/>
            <person name="Martin F."/>
            <person name="Rosso M.-N."/>
            <person name="Henrissat B."/>
            <person name="Hibbett D."/>
            <person name="Martinez A.T."/>
            <person name="Grigoriev I.V."/>
        </authorList>
    </citation>
    <scope>NUCLEOTIDE SEQUENCE</scope>
    <source>
        <strain evidence="7">CBS 506.95</strain>
    </source>
</reference>
<evidence type="ECO:0000256" key="6">
    <source>
        <dbReference type="SAM" id="Phobius"/>
    </source>
</evidence>
<feature type="transmembrane region" description="Helical" evidence="6">
    <location>
        <begin position="422"/>
        <end position="445"/>
    </location>
</feature>
<dbReference type="PANTHER" id="PTHR45649:SF6">
    <property type="entry name" value="GABA-SPECIFIC PERMEASE"/>
    <property type="match status" value="1"/>
</dbReference>
<comment type="subcellular location">
    <subcellularLocation>
        <location evidence="1">Membrane</location>
        <topology evidence="1">Multi-pass membrane protein</topology>
    </subcellularLocation>
</comment>